<evidence type="ECO:0000259" key="1">
    <source>
        <dbReference type="Pfam" id="PF13478"/>
    </source>
</evidence>
<comment type="caution">
    <text evidence="2">The sequence shown here is derived from an EMBL/GenBank/DDBJ whole genome shotgun (WGS) entry which is preliminary data.</text>
</comment>
<dbReference type="Pfam" id="PF13478">
    <property type="entry name" value="XdhC_C"/>
    <property type="match status" value="1"/>
</dbReference>
<dbReference type="EMBL" id="LAZR01024056">
    <property type="protein sequence ID" value="KKL76410.1"/>
    <property type="molecule type" value="Genomic_DNA"/>
</dbReference>
<sequence>MRFINALGAFGFIALLSACDVAPIQTGPIPSDTPRTTQESNPRLNASAAARSFVQVVRTLEPVAERECRNRTTGLNCDFNIVVDDRPDYANRERFPEANRVICGDFAEVLREFPIDANTYIVTVTRGHKHDEVSLRQVAESAAAYVGMIGSKRRVSAVLQHLIDEGLDAEAVYVFELSSGEWHTPGNFGALAVYGNGTNDYRDAVEGKCGLVIACDSDSPYVAEGQTLACETQTGALGQNTDAALTDRYPPSTWVTCDVQTDADGYTNAVAKAELPQCKDRAVPMAIINSFPPQGQSADIDIWGLNKDLVLHPTTGPEGGLAVGVGYDAGEGRKSEVAVVQA</sequence>
<dbReference type="PROSITE" id="PS51257">
    <property type="entry name" value="PROKAR_LIPOPROTEIN"/>
    <property type="match status" value="1"/>
</dbReference>
<accession>A0A0F9H427</accession>
<dbReference type="PANTHER" id="PTHR30388:SF6">
    <property type="entry name" value="XANTHINE DEHYDROGENASE SUBUNIT A-RELATED"/>
    <property type="match status" value="1"/>
</dbReference>
<proteinExistence type="predicted"/>
<evidence type="ECO:0000313" key="2">
    <source>
        <dbReference type="EMBL" id="KKL76410.1"/>
    </source>
</evidence>
<dbReference type="PANTHER" id="PTHR30388">
    <property type="entry name" value="ALDEHYDE OXIDOREDUCTASE MOLYBDENUM COFACTOR ASSEMBLY PROTEIN"/>
    <property type="match status" value="1"/>
</dbReference>
<gene>
    <name evidence="2" type="ORF">LCGC14_2045150</name>
</gene>
<reference evidence="2" key="1">
    <citation type="journal article" date="2015" name="Nature">
        <title>Complex archaea that bridge the gap between prokaryotes and eukaryotes.</title>
        <authorList>
            <person name="Spang A."/>
            <person name="Saw J.H."/>
            <person name="Jorgensen S.L."/>
            <person name="Zaremba-Niedzwiedzka K."/>
            <person name="Martijn J."/>
            <person name="Lind A.E."/>
            <person name="van Eijk R."/>
            <person name="Schleper C."/>
            <person name="Guy L."/>
            <person name="Ettema T.J."/>
        </authorList>
    </citation>
    <scope>NUCLEOTIDE SEQUENCE</scope>
</reference>
<dbReference type="InterPro" id="IPR052698">
    <property type="entry name" value="MoCofactor_Util/Proc"/>
</dbReference>
<organism evidence="2">
    <name type="scientific">marine sediment metagenome</name>
    <dbReference type="NCBI Taxonomy" id="412755"/>
    <lineage>
        <taxon>unclassified sequences</taxon>
        <taxon>metagenomes</taxon>
        <taxon>ecological metagenomes</taxon>
    </lineage>
</organism>
<dbReference type="AlphaFoldDB" id="A0A0F9H427"/>
<dbReference type="InterPro" id="IPR027051">
    <property type="entry name" value="XdhC_Rossmann_dom"/>
</dbReference>
<dbReference type="Gene3D" id="3.40.50.720">
    <property type="entry name" value="NAD(P)-binding Rossmann-like Domain"/>
    <property type="match status" value="1"/>
</dbReference>
<feature type="domain" description="XdhC Rossmann" evidence="1">
    <location>
        <begin position="81"/>
        <end position="172"/>
    </location>
</feature>
<protein>
    <recommendedName>
        <fullName evidence="1">XdhC Rossmann domain-containing protein</fullName>
    </recommendedName>
</protein>
<name>A0A0F9H427_9ZZZZ</name>